<reference evidence="2 3" key="1">
    <citation type="submission" date="2021-06" db="EMBL/GenBank/DDBJ databases">
        <authorList>
            <person name="Palmer J.M."/>
        </authorList>
    </citation>
    <scope>NUCLEOTIDE SEQUENCE [LARGE SCALE GENOMIC DNA]</scope>
    <source>
        <strain evidence="2 3">GA_2019</strain>
        <tissue evidence="2">Muscle</tissue>
    </source>
</reference>
<feature type="coiled-coil region" evidence="1">
    <location>
        <begin position="486"/>
        <end position="513"/>
    </location>
</feature>
<comment type="caution">
    <text evidence="2">The sequence shown here is derived from an EMBL/GenBank/DDBJ whole genome shotgun (WGS) entry which is preliminary data.</text>
</comment>
<feature type="coiled-coil region" evidence="1">
    <location>
        <begin position="326"/>
        <end position="402"/>
    </location>
</feature>
<evidence type="ECO:0000256" key="1">
    <source>
        <dbReference type="SAM" id="Coils"/>
    </source>
</evidence>
<proteinExistence type="predicted"/>
<keyword evidence="1" id="KW-0175">Coiled coil</keyword>
<dbReference type="Proteomes" id="UP001476798">
    <property type="component" value="Unassembled WGS sequence"/>
</dbReference>
<keyword evidence="3" id="KW-1185">Reference proteome</keyword>
<gene>
    <name evidence="2" type="ORF">GOODEAATRI_032284</name>
</gene>
<name>A0ABV0PIY0_9TELE</name>
<evidence type="ECO:0000313" key="2">
    <source>
        <dbReference type="EMBL" id="MEQ2183418.1"/>
    </source>
</evidence>
<organism evidence="2 3">
    <name type="scientific">Goodea atripinnis</name>
    <dbReference type="NCBI Taxonomy" id="208336"/>
    <lineage>
        <taxon>Eukaryota</taxon>
        <taxon>Metazoa</taxon>
        <taxon>Chordata</taxon>
        <taxon>Craniata</taxon>
        <taxon>Vertebrata</taxon>
        <taxon>Euteleostomi</taxon>
        <taxon>Actinopterygii</taxon>
        <taxon>Neopterygii</taxon>
        <taxon>Teleostei</taxon>
        <taxon>Neoteleostei</taxon>
        <taxon>Acanthomorphata</taxon>
        <taxon>Ovalentaria</taxon>
        <taxon>Atherinomorphae</taxon>
        <taxon>Cyprinodontiformes</taxon>
        <taxon>Goodeidae</taxon>
        <taxon>Goodea</taxon>
    </lineage>
</organism>
<accession>A0ABV0PIY0</accession>
<evidence type="ECO:0000313" key="3">
    <source>
        <dbReference type="Proteomes" id="UP001476798"/>
    </source>
</evidence>
<feature type="coiled-coil region" evidence="1">
    <location>
        <begin position="51"/>
        <end position="237"/>
    </location>
</feature>
<sequence length="542" mass="64348">MTENSQQMDRTENVGTLEKALKHGIIECQEFWTNEWEKQYEGDKVFWNKEIISLNLKIVRLTEENAALQMKYEASLSKNEALKKKNATRETEIAEVQRKHLGQIETLTNLYAIETKTFEEFRNNTVNKEEHISALENQIKQYQQTILDKTQQFESASTQMKAEIAEAEKNLKKQIMINKTYLKSEKTQAQAAKLEKMKYEQVIQKLETEVCKFKEKQEEMKRKVVGLEEILELQKKKTMEKNFHHNRDNDNLKAIVEKQKCHIVEMRKHEAAKNKVVNKLKLKISELEGIIKGLHQESLSYKLERNKLLKDLSKKKIKTSTLKVSLLERIEINKNLEAELEKERQKQKELTRTMKSLTLEKKLFKEKYDFLEAKYKNGKPEMDKCKLKIKQMERKIISMQCDIQNCVDVFECPRRFLQYFIQLKMKHLDNTKMTEVDSQFELFHRYIKRLKNSFDKTITSQSREKDKIKNMLSKETDILYLNSAKAYEALQKCKILEEEKQALEKKLRMTEKELQILKNPAKSKVQCWLAKFSKSKDKVHPI</sequence>
<dbReference type="EMBL" id="JAHRIO010075891">
    <property type="protein sequence ID" value="MEQ2183418.1"/>
    <property type="molecule type" value="Genomic_DNA"/>
</dbReference>
<protein>
    <submittedName>
        <fullName evidence="2">Uncharacterized protein</fullName>
    </submittedName>
</protein>